<evidence type="ECO:0000313" key="4">
    <source>
        <dbReference type="Proteomes" id="UP000834106"/>
    </source>
</evidence>
<dbReference type="EMBL" id="OU503044">
    <property type="protein sequence ID" value="CAI9768161.1"/>
    <property type="molecule type" value="Genomic_DNA"/>
</dbReference>
<proteinExistence type="predicted"/>
<feature type="compositionally biased region" description="Polar residues" evidence="1">
    <location>
        <begin position="231"/>
        <end position="253"/>
    </location>
</feature>
<feature type="domain" description="J" evidence="2">
    <location>
        <begin position="66"/>
        <end position="130"/>
    </location>
</feature>
<dbReference type="Pfam" id="PF23551">
    <property type="entry name" value="Zn_ribbon_20"/>
    <property type="match status" value="1"/>
</dbReference>
<reference evidence="3" key="1">
    <citation type="submission" date="2023-05" db="EMBL/GenBank/DDBJ databases">
        <authorList>
            <person name="Huff M."/>
        </authorList>
    </citation>
    <scope>NUCLEOTIDE SEQUENCE</scope>
</reference>
<organism evidence="3 4">
    <name type="scientific">Fraxinus pennsylvanica</name>
    <dbReference type="NCBI Taxonomy" id="56036"/>
    <lineage>
        <taxon>Eukaryota</taxon>
        <taxon>Viridiplantae</taxon>
        <taxon>Streptophyta</taxon>
        <taxon>Embryophyta</taxon>
        <taxon>Tracheophyta</taxon>
        <taxon>Spermatophyta</taxon>
        <taxon>Magnoliopsida</taxon>
        <taxon>eudicotyledons</taxon>
        <taxon>Gunneridae</taxon>
        <taxon>Pentapetalae</taxon>
        <taxon>asterids</taxon>
        <taxon>lamiids</taxon>
        <taxon>Lamiales</taxon>
        <taxon>Oleaceae</taxon>
        <taxon>Oleeae</taxon>
        <taxon>Fraxinus</taxon>
    </lineage>
</organism>
<dbReference type="PROSITE" id="PS50076">
    <property type="entry name" value="DNAJ_2"/>
    <property type="match status" value="1"/>
</dbReference>
<gene>
    <name evidence="3" type="ORF">FPE_LOCUS15591</name>
</gene>
<dbReference type="CDD" id="cd06257">
    <property type="entry name" value="DnaJ"/>
    <property type="match status" value="1"/>
</dbReference>
<sequence>MECNRDEALRAKTIAEDKLVKKDFAGARKFALKAHNLFPGLEGITQLLTTLDVYISGENKINGEVDWYRVLGVNPSCDDQTIRKQYRKLALLLHPDKNKIVGADGAFKLLSEAWSFLSDTAKRFAYNQRRDSRGIQQKVPMHAGGPSAASFGNGYHNVASRTTSVLKTKNNGAKVSPASVPTPSHPRTDTFWTICHRCMMHYEYLKIYLNHTLLCPNCHKAFLASEAASPFNRSNSSNPAAPQQHQNSSSHAPSWNAFDTGRNGAAAKKSGPGQVGPNSFKHGNIQQDSLSGAVGVGGKDPSIATKAANVLKQVQQKLKRAYTESHTPTGLEGDIKRKKLDNDGYRYGMNNNVGQENGGIGRAGTSGSRIYHFPGTYSQPNSTRELTLLETRKMLIEKAQKEILKKLKEWKSGTPSNTVNRESKKAEESKREKHKSTHNRKVGLLSEVEEQADRRRVSCSADNADKKDIMSVSLNVPDSDFHDFDKGRSESSFEDNEVWAAYDDDDSMPRFYALINKVISRNPFKVRISWLNSKTNSEFGPIDWVGSGFYKTCGEFRVGRYEICTSINSFSQKVLWSKGPRGTIQIFPKKSDVWALYKNWSSDWNEHTPDEVIHSYDMVMVLDDYEEQGVPVAPLMKVIGFMTVFRPNLEPEMVKRIPKEEMFRFSHQVPYHLLTGQEGQNAPRGCLELDPAATPLELLQVITVSQEEPIIPNGGVIKEEVLPSVSVTRVDEIDDGLVTHEWSKVEEGKKIYLPS</sequence>
<protein>
    <recommendedName>
        <fullName evidence="2">J domain-containing protein</fullName>
    </recommendedName>
</protein>
<dbReference type="SMART" id="SM00271">
    <property type="entry name" value="DnaJ"/>
    <property type="match status" value="1"/>
</dbReference>
<dbReference type="PRINTS" id="PR00625">
    <property type="entry name" value="JDOMAIN"/>
</dbReference>
<dbReference type="InterPro" id="IPR024593">
    <property type="entry name" value="DUF3444"/>
</dbReference>
<dbReference type="InterPro" id="IPR036869">
    <property type="entry name" value="J_dom_sf"/>
</dbReference>
<keyword evidence="4" id="KW-1185">Reference proteome</keyword>
<evidence type="ECO:0000256" key="1">
    <source>
        <dbReference type="SAM" id="MobiDB-lite"/>
    </source>
</evidence>
<dbReference type="PANTHER" id="PTHR44137">
    <property type="entry name" value="BNAC03G44070D PROTEIN"/>
    <property type="match status" value="1"/>
</dbReference>
<feature type="compositionally biased region" description="Basic and acidic residues" evidence="1">
    <location>
        <begin position="421"/>
        <end position="431"/>
    </location>
</feature>
<dbReference type="PANTHER" id="PTHR44137:SF32">
    <property type="entry name" value="DNAJ HEAT SHOCK AMINO-TERMINAL DOMAIN PROTEIN"/>
    <property type="match status" value="1"/>
</dbReference>
<dbReference type="Proteomes" id="UP000834106">
    <property type="component" value="Chromosome 9"/>
</dbReference>
<feature type="region of interest" description="Disordered" evidence="1">
    <location>
        <begin position="230"/>
        <end position="286"/>
    </location>
</feature>
<dbReference type="Pfam" id="PF11926">
    <property type="entry name" value="DUF3444"/>
    <property type="match status" value="1"/>
</dbReference>
<name>A0AAD2DY83_9LAMI</name>
<evidence type="ECO:0000259" key="2">
    <source>
        <dbReference type="PROSITE" id="PS50076"/>
    </source>
</evidence>
<dbReference type="AlphaFoldDB" id="A0AAD2DY83"/>
<accession>A0AAD2DY83</accession>
<feature type="region of interest" description="Disordered" evidence="1">
    <location>
        <begin position="412"/>
        <end position="440"/>
    </location>
</feature>
<dbReference type="SUPFAM" id="SSF46565">
    <property type="entry name" value="Chaperone J-domain"/>
    <property type="match status" value="1"/>
</dbReference>
<dbReference type="Pfam" id="PF00226">
    <property type="entry name" value="DnaJ"/>
    <property type="match status" value="1"/>
</dbReference>
<evidence type="ECO:0000313" key="3">
    <source>
        <dbReference type="EMBL" id="CAI9768161.1"/>
    </source>
</evidence>
<dbReference type="InterPro" id="IPR056988">
    <property type="entry name" value="Zn_ribbon_pln"/>
</dbReference>
<dbReference type="Gene3D" id="1.10.287.110">
    <property type="entry name" value="DnaJ domain"/>
    <property type="match status" value="1"/>
</dbReference>
<dbReference type="InterPro" id="IPR001623">
    <property type="entry name" value="DnaJ_domain"/>
</dbReference>